<sequence length="97" mass="10199">MGMHDEVPASAAAAAGPAAASATAGTGFGAQVAQGLQDLNQQLLASQVDLQRLAAGETANLHEVMVRLEESRIALQLALQVRNRALEAYQDVMRMQI</sequence>
<dbReference type="HAMAP" id="MF_00724">
    <property type="entry name" value="FliE"/>
    <property type="match status" value="1"/>
</dbReference>
<proteinExistence type="inferred from homology"/>
<evidence type="ECO:0000256" key="1">
    <source>
        <dbReference type="ARBA" id="ARBA00004117"/>
    </source>
</evidence>
<protein>
    <recommendedName>
        <fullName evidence="4 5">Flagellar hook-basal body complex protein FliE</fullName>
    </recommendedName>
</protein>
<evidence type="ECO:0000256" key="2">
    <source>
        <dbReference type="ARBA" id="ARBA00009272"/>
    </source>
</evidence>
<evidence type="ECO:0000313" key="6">
    <source>
        <dbReference type="EMBL" id="MBL0427394.1"/>
    </source>
</evidence>
<dbReference type="EMBL" id="JAEQND010000011">
    <property type="protein sequence ID" value="MBL0427394.1"/>
    <property type="molecule type" value="Genomic_DNA"/>
</dbReference>
<reference evidence="6 7" key="1">
    <citation type="journal article" date="2017" name="Int. J. Syst. Evol. Microbiol.">
        <title>Ramlibacter alkalitolerans sp. nov., alkali-tolerant bacterium isolated from soil of ginseng.</title>
        <authorList>
            <person name="Lee D.H."/>
            <person name="Cha C.J."/>
        </authorList>
    </citation>
    <scope>NUCLEOTIDE SEQUENCE [LARGE SCALE GENOMIC DNA]</scope>
    <source>
        <strain evidence="6 7">KACC 19305</strain>
    </source>
</reference>
<dbReference type="PANTHER" id="PTHR34653">
    <property type="match status" value="1"/>
</dbReference>
<dbReference type="InterPro" id="IPR001624">
    <property type="entry name" value="FliE"/>
</dbReference>
<evidence type="ECO:0000313" key="7">
    <source>
        <dbReference type="Proteomes" id="UP000622707"/>
    </source>
</evidence>
<dbReference type="Proteomes" id="UP000622707">
    <property type="component" value="Unassembled WGS sequence"/>
</dbReference>
<name>A0ABS1JT22_9BURK</name>
<dbReference type="PRINTS" id="PR01006">
    <property type="entry name" value="FLGHOOKFLIE"/>
</dbReference>
<comment type="similarity">
    <text evidence="2 4">Belongs to the FliE family.</text>
</comment>
<dbReference type="PANTHER" id="PTHR34653:SF1">
    <property type="entry name" value="FLAGELLAR HOOK-BASAL BODY COMPLEX PROTEIN FLIE"/>
    <property type="match status" value="1"/>
</dbReference>
<comment type="caution">
    <text evidence="6">The sequence shown here is derived from an EMBL/GenBank/DDBJ whole genome shotgun (WGS) entry which is preliminary data.</text>
</comment>
<evidence type="ECO:0000256" key="4">
    <source>
        <dbReference type="HAMAP-Rule" id="MF_00724"/>
    </source>
</evidence>
<keyword evidence="3 4" id="KW-0975">Bacterial flagellum</keyword>
<comment type="subcellular location">
    <subcellularLocation>
        <location evidence="1 4">Bacterial flagellum basal body</location>
    </subcellularLocation>
</comment>
<dbReference type="Pfam" id="PF02049">
    <property type="entry name" value="FliE"/>
    <property type="match status" value="1"/>
</dbReference>
<keyword evidence="6" id="KW-0282">Flagellum</keyword>
<evidence type="ECO:0000256" key="5">
    <source>
        <dbReference type="NCBIfam" id="TIGR00205"/>
    </source>
</evidence>
<keyword evidence="6" id="KW-0966">Cell projection</keyword>
<gene>
    <name evidence="4 6" type="primary">fliE</name>
    <name evidence="6" type="ORF">JI746_19940</name>
</gene>
<organism evidence="6 7">
    <name type="scientific">Ramlibacter alkalitolerans</name>
    <dbReference type="NCBI Taxonomy" id="2039631"/>
    <lineage>
        <taxon>Bacteria</taxon>
        <taxon>Pseudomonadati</taxon>
        <taxon>Pseudomonadota</taxon>
        <taxon>Betaproteobacteria</taxon>
        <taxon>Burkholderiales</taxon>
        <taxon>Comamonadaceae</taxon>
        <taxon>Ramlibacter</taxon>
    </lineage>
</organism>
<dbReference type="NCBIfam" id="TIGR00205">
    <property type="entry name" value="fliE"/>
    <property type="match status" value="1"/>
</dbReference>
<keyword evidence="6" id="KW-0969">Cilium</keyword>
<keyword evidence="7" id="KW-1185">Reference proteome</keyword>
<evidence type="ECO:0000256" key="3">
    <source>
        <dbReference type="ARBA" id="ARBA00023143"/>
    </source>
</evidence>
<accession>A0ABS1JT22</accession>